<comment type="caution">
    <text evidence="1">The sequence shown here is derived from an EMBL/GenBank/DDBJ whole genome shotgun (WGS) entry which is preliminary data.</text>
</comment>
<dbReference type="AlphaFoldDB" id="A0A9D4CHJ2"/>
<reference evidence="1" key="2">
    <citation type="submission" date="2020-11" db="EMBL/GenBank/DDBJ databases">
        <authorList>
            <person name="McCartney M.A."/>
            <person name="Auch B."/>
            <person name="Kono T."/>
            <person name="Mallez S."/>
            <person name="Becker A."/>
            <person name="Gohl D.M."/>
            <person name="Silverstein K.A.T."/>
            <person name="Koren S."/>
            <person name="Bechman K.B."/>
            <person name="Herman A."/>
            <person name="Abrahante J.E."/>
            <person name="Garbe J."/>
        </authorList>
    </citation>
    <scope>NUCLEOTIDE SEQUENCE</scope>
    <source>
        <strain evidence="1">Duluth1</strain>
        <tissue evidence="1">Whole animal</tissue>
    </source>
</reference>
<dbReference type="EMBL" id="JAIWYP010000012">
    <property type="protein sequence ID" value="KAH3724627.1"/>
    <property type="molecule type" value="Genomic_DNA"/>
</dbReference>
<keyword evidence="2" id="KW-1185">Reference proteome</keyword>
<protein>
    <submittedName>
        <fullName evidence="1">Uncharacterized protein</fullName>
    </submittedName>
</protein>
<evidence type="ECO:0000313" key="2">
    <source>
        <dbReference type="Proteomes" id="UP000828390"/>
    </source>
</evidence>
<name>A0A9D4CHJ2_DREPO</name>
<reference evidence="1" key="1">
    <citation type="journal article" date="2019" name="bioRxiv">
        <title>The Genome of the Zebra Mussel, Dreissena polymorpha: A Resource for Invasive Species Research.</title>
        <authorList>
            <person name="McCartney M.A."/>
            <person name="Auch B."/>
            <person name="Kono T."/>
            <person name="Mallez S."/>
            <person name="Zhang Y."/>
            <person name="Obille A."/>
            <person name="Becker A."/>
            <person name="Abrahante J.E."/>
            <person name="Garbe J."/>
            <person name="Badalamenti J.P."/>
            <person name="Herman A."/>
            <person name="Mangelson H."/>
            <person name="Liachko I."/>
            <person name="Sullivan S."/>
            <person name="Sone E.D."/>
            <person name="Koren S."/>
            <person name="Silverstein K.A.T."/>
            <person name="Beckman K.B."/>
            <person name="Gohl D.M."/>
        </authorList>
    </citation>
    <scope>NUCLEOTIDE SEQUENCE</scope>
    <source>
        <strain evidence="1">Duluth1</strain>
        <tissue evidence="1">Whole animal</tissue>
    </source>
</reference>
<accession>A0A9D4CHJ2</accession>
<dbReference type="Proteomes" id="UP000828390">
    <property type="component" value="Unassembled WGS sequence"/>
</dbReference>
<evidence type="ECO:0000313" key="1">
    <source>
        <dbReference type="EMBL" id="KAH3724627.1"/>
    </source>
</evidence>
<sequence>METCDPDLYVSLKLPSKLWYVMRKVAWVTPTQTASKVTEMSLAQADLRDQKRALTYITKGDLCPDQYESPFPASYDMLCAKLPGSPPLKRHPKSQILPMVYGH</sequence>
<proteinExistence type="predicted"/>
<organism evidence="1 2">
    <name type="scientific">Dreissena polymorpha</name>
    <name type="common">Zebra mussel</name>
    <name type="synonym">Mytilus polymorpha</name>
    <dbReference type="NCBI Taxonomy" id="45954"/>
    <lineage>
        <taxon>Eukaryota</taxon>
        <taxon>Metazoa</taxon>
        <taxon>Spiralia</taxon>
        <taxon>Lophotrochozoa</taxon>
        <taxon>Mollusca</taxon>
        <taxon>Bivalvia</taxon>
        <taxon>Autobranchia</taxon>
        <taxon>Heteroconchia</taxon>
        <taxon>Euheterodonta</taxon>
        <taxon>Imparidentia</taxon>
        <taxon>Neoheterodontei</taxon>
        <taxon>Myida</taxon>
        <taxon>Dreissenoidea</taxon>
        <taxon>Dreissenidae</taxon>
        <taxon>Dreissena</taxon>
    </lineage>
</organism>
<gene>
    <name evidence="1" type="ORF">DPMN_050449</name>
</gene>